<keyword evidence="3" id="KW-1185">Reference proteome</keyword>
<dbReference type="Proteomes" id="UP000050761">
    <property type="component" value="Unassembled WGS sequence"/>
</dbReference>
<accession>A0A183G9W8</accession>
<proteinExistence type="predicted"/>
<reference evidence="2 3" key="1">
    <citation type="submission" date="2018-11" db="EMBL/GenBank/DDBJ databases">
        <authorList>
            <consortium name="Pathogen Informatics"/>
        </authorList>
    </citation>
    <scope>NUCLEOTIDE SEQUENCE [LARGE SCALE GENOMIC DNA]</scope>
</reference>
<evidence type="ECO:0000256" key="1">
    <source>
        <dbReference type="SAM" id="MobiDB-lite"/>
    </source>
</evidence>
<feature type="region of interest" description="Disordered" evidence="1">
    <location>
        <begin position="18"/>
        <end position="69"/>
    </location>
</feature>
<name>A0A183G9W8_HELPZ</name>
<reference evidence="4" key="2">
    <citation type="submission" date="2019-09" db="UniProtKB">
        <authorList>
            <consortium name="WormBaseParasite"/>
        </authorList>
    </citation>
    <scope>IDENTIFICATION</scope>
</reference>
<sequence>MLFVLYGFCPPINRACSSTSASSSTTTGHQVHDFNVDEQRIGRRRVGQDVADVEPRASSNNRAAGPKVDYEQIELAATTRGLRHNGGC</sequence>
<dbReference type="EMBL" id="UZAH01030900">
    <property type="protein sequence ID" value="VDP12824.1"/>
    <property type="molecule type" value="Genomic_DNA"/>
</dbReference>
<evidence type="ECO:0000313" key="4">
    <source>
        <dbReference type="WBParaSite" id="HPBE_0001876401-mRNA-1"/>
    </source>
</evidence>
<feature type="compositionally biased region" description="Basic and acidic residues" evidence="1">
    <location>
        <begin position="30"/>
        <end position="41"/>
    </location>
</feature>
<protein>
    <submittedName>
        <fullName evidence="4">Secreted protein</fullName>
    </submittedName>
</protein>
<accession>A0A3P8C2V8</accession>
<organism evidence="3 4">
    <name type="scientific">Heligmosomoides polygyrus</name>
    <name type="common">Parasitic roundworm</name>
    <dbReference type="NCBI Taxonomy" id="6339"/>
    <lineage>
        <taxon>Eukaryota</taxon>
        <taxon>Metazoa</taxon>
        <taxon>Ecdysozoa</taxon>
        <taxon>Nematoda</taxon>
        <taxon>Chromadorea</taxon>
        <taxon>Rhabditida</taxon>
        <taxon>Rhabditina</taxon>
        <taxon>Rhabditomorpha</taxon>
        <taxon>Strongyloidea</taxon>
        <taxon>Heligmosomidae</taxon>
        <taxon>Heligmosomoides</taxon>
    </lineage>
</organism>
<dbReference type="WBParaSite" id="HPBE_0001876401-mRNA-1">
    <property type="protein sequence ID" value="HPBE_0001876401-mRNA-1"/>
    <property type="gene ID" value="HPBE_0001876401"/>
</dbReference>
<feature type="compositionally biased region" description="Low complexity" evidence="1">
    <location>
        <begin position="18"/>
        <end position="27"/>
    </location>
</feature>
<evidence type="ECO:0000313" key="3">
    <source>
        <dbReference type="Proteomes" id="UP000050761"/>
    </source>
</evidence>
<evidence type="ECO:0000313" key="2">
    <source>
        <dbReference type="EMBL" id="VDP12824.1"/>
    </source>
</evidence>
<gene>
    <name evidence="2" type="ORF">HPBE_LOCUS18763</name>
</gene>
<dbReference type="AlphaFoldDB" id="A0A183G9W8"/>